<dbReference type="SUPFAM" id="SSF54292">
    <property type="entry name" value="2Fe-2S ferredoxin-like"/>
    <property type="match status" value="1"/>
</dbReference>
<keyword evidence="5" id="KW-0274">FAD</keyword>
<reference evidence="11 12" key="1">
    <citation type="submission" date="2020-08" db="EMBL/GenBank/DDBJ databases">
        <title>Genomic Encyclopedia of Type Strains, Phase IV (KMG-IV): sequencing the most valuable type-strain genomes for metagenomic binning, comparative biology and taxonomic classification.</title>
        <authorList>
            <person name="Goeker M."/>
        </authorList>
    </citation>
    <scope>NUCLEOTIDE SEQUENCE [LARGE SCALE GENOMIC DNA]</scope>
    <source>
        <strain evidence="11 12">DSM 102044</strain>
    </source>
</reference>
<evidence type="ECO:0000256" key="1">
    <source>
        <dbReference type="ARBA" id="ARBA00001974"/>
    </source>
</evidence>
<keyword evidence="12" id="KW-1185">Reference proteome</keyword>
<keyword evidence="4" id="KW-0479">Metal-binding</keyword>
<dbReference type="PRINTS" id="PR00406">
    <property type="entry name" value="CYTB5RDTASE"/>
</dbReference>
<protein>
    <submittedName>
        <fullName evidence="11">Ring-1,2-phenylacetyl-CoA epoxidase subunit PaaE</fullName>
    </submittedName>
</protein>
<dbReference type="GO" id="GO:0050660">
    <property type="term" value="F:flavin adenine dinucleotide binding"/>
    <property type="evidence" value="ECO:0007669"/>
    <property type="project" value="TreeGrafter"/>
</dbReference>
<dbReference type="GO" id="GO:0051537">
    <property type="term" value="F:2 iron, 2 sulfur cluster binding"/>
    <property type="evidence" value="ECO:0007669"/>
    <property type="project" value="UniProtKB-KW"/>
</dbReference>
<dbReference type="InterPro" id="IPR001041">
    <property type="entry name" value="2Fe-2S_ferredoxin-type"/>
</dbReference>
<evidence type="ECO:0000256" key="4">
    <source>
        <dbReference type="ARBA" id="ARBA00022723"/>
    </source>
</evidence>
<dbReference type="PROSITE" id="PS51384">
    <property type="entry name" value="FAD_FR"/>
    <property type="match status" value="1"/>
</dbReference>
<dbReference type="InterPro" id="IPR008333">
    <property type="entry name" value="Cbr1-like_FAD-bd_dom"/>
</dbReference>
<dbReference type="InterPro" id="IPR012675">
    <property type="entry name" value="Beta-grasp_dom_sf"/>
</dbReference>
<dbReference type="PROSITE" id="PS00197">
    <property type="entry name" value="2FE2S_FER_1"/>
    <property type="match status" value="1"/>
</dbReference>
<proteinExistence type="predicted"/>
<dbReference type="AlphaFoldDB" id="A0A841MQ74"/>
<evidence type="ECO:0000313" key="12">
    <source>
        <dbReference type="Proteomes" id="UP000588604"/>
    </source>
</evidence>
<dbReference type="Proteomes" id="UP000588604">
    <property type="component" value="Unassembled WGS sequence"/>
</dbReference>
<dbReference type="InterPro" id="IPR050415">
    <property type="entry name" value="MRET"/>
</dbReference>
<evidence type="ECO:0000259" key="10">
    <source>
        <dbReference type="PROSITE" id="PS51384"/>
    </source>
</evidence>
<dbReference type="InterPro" id="IPR006058">
    <property type="entry name" value="2Fe2S_fd_BS"/>
</dbReference>
<dbReference type="RefSeq" id="WP_184492733.1">
    <property type="nucleotide sequence ID" value="NZ_JACIJO010000001.1"/>
</dbReference>
<name>A0A841MQ74_9BACT</name>
<comment type="caution">
    <text evidence="11">The sequence shown here is derived from an EMBL/GenBank/DDBJ whole genome shotgun (WGS) entry which is preliminary data.</text>
</comment>
<dbReference type="InterPro" id="IPR036010">
    <property type="entry name" value="2Fe-2S_ferredoxin-like_sf"/>
</dbReference>
<dbReference type="GO" id="GO:0016491">
    <property type="term" value="F:oxidoreductase activity"/>
    <property type="evidence" value="ECO:0007669"/>
    <property type="project" value="UniProtKB-KW"/>
</dbReference>
<dbReference type="Gene3D" id="2.40.30.10">
    <property type="entry name" value="Translation factors"/>
    <property type="match status" value="1"/>
</dbReference>
<keyword evidence="2" id="KW-0285">Flavoprotein</keyword>
<evidence type="ECO:0000256" key="8">
    <source>
        <dbReference type="ARBA" id="ARBA00023014"/>
    </source>
</evidence>
<dbReference type="Gene3D" id="3.40.50.80">
    <property type="entry name" value="Nucleotide-binding domain of ferredoxin-NADP reductase (FNR) module"/>
    <property type="match status" value="1"/>
</dbReference>
<keyword evidence="7" id="KW-0408">Iron</keyword>
<evidence type="ECO:0000259" key="9">
    <source>
        <dbReference type="PROSITE" id="PS51085"/>
    </source>
</evidence>
<feature type="domain" description="2Fe-2S ferredoxin-type" evidence="9">
    <location>
        <begin position="276"/>
        <end position="364"/>
    </location>
</feature>
<evidence type="ECO:0000313" key="11">
    <source>
        <dbReference type="EMBL" id="MBB6324778.1"/>
    </source>
</evidence>
<organism evidence="11 12">
    <name type="scientific">Algoriphagus iocasae</name>
    <dbReference type="NCBI Taxonomy" id="1836499"/>
    <lineage>
        <taxon>Bacteria</taxon>
        <taxon>Pseudomonadati</taxon>
        <taxon>Bacteroidota</taxon>
        <taxon>Cytophagia</taxon>
        <taxon>Cytophagales</taxon>
        <taxon>Cyclobacteriaceae</taxon>
        <taxon>Algoriphagus</taxon>
    </lineage>
</organism>
<sequence>MFNLFKKKKEEVKKPAYLPLKVREVVKETADTVSIYFEQPEPFLEYKPGQFLTLIIDFDGKEQRRSYSLCTSPFVDPFPGISVKRVPGGLFSNFLNEKIHPGKTINVLKPLGHFTTDFHSKNQKHFFLVAGGSGITPMMGILKSVLVNEPKSKVTLLYCSRHEDHIIFKKELDQLEEKYPDTLKVIHNLSQPTSAWTGLKGRLTSEMLSGFVKAAEEEADYETEYFICGPEGILETTMDLLSSLYIPKEKIHKESFYSAAAEAAHEAASLAGGLTRDVWVELEGEEHLVSVSPDKTILEAGLDLNLNMPFSCQSGLCTACRGKLLSGEVKMDEDGGLSDNEIKDGYVLCCVGRPLTSDVKIRIE</sequence>
<dbReference type="CDD" id="cd00207">
    <property type="entry name" value="fer2"/>
    <property type="match status" value="1"/>
</dbReference>
<evidence type="ECO:0000256" key="3">
    <source>
        <dbReference type="ARBA" id="ARBA00022714"/>
    </source>
</evidence>
<dbReference type="SUPFAM" id="SSF63380">
    <property type="entry name" value="Riboflavin synthase domain-like"/>
    <property type="match status" value="1"/>
</dbReference>
<dbReference type="PANTHER" id="PTHR47354:SF8">
    <property type="entry name" value="1,2-PHENYLACETYL-COA EPOXIDASE, SUBUNIT E"/>
    <property type="match status" value="1"/>
</dbReference>
<evidence type="ECO:0000256" key="6">
    <source>
        <dbReference type="ARBA" id="ARBA00023002"/>
    </source>
</evidence>
<dbReference type="Gene3D" id="3.10.20.30">
    <property type="match status" value="1"/>
</dbReference>
<accession>A0A841MQ74</accession>
<dbReference type="InterPro" id="IPR017938">
    <property type="entry name" value="Riboflavin_synthase-like_b-brl"/>
</dbReference>
<dbReference type="Pfam" id="PF00175">
    <property type="entry name" value="NAD_binding_1"/>
    <property type="match status" value="1"/>
</dbReference>
<gene>
    <name evidence="11" type="ORF">FHS59_000393</name>
</gene>
<comment type="cofactor">
    <cofactor evidence="1">
        <name>FAD</name>
        <dbReference type="ChEBI" id="CHEBI:57692"/>
    </cofactor>
</comment>
<dbReference type="PROSITE" id="PS51085">
    <property type="entry name" value="2FE2S_FER_2"/>
    <property type="match status" value="1"/>
</dbReference>
<dbReference type="Pfam" id="PF00111">
    <property type="entry name" value="Fer2"/>
    <property type="match status" value="1"/>
</dbReference>
<keyword evidence="3" id="KW-0001">2Fe-2S</keyword>
<dbReference type="CDD" id="cd06214">
    <property type="entry name" value="PA_degradation_oxidoreductase_like"/>
    <property type="match status" value="1"/>
</dbReference>
<dbReference type="SUPFAM" id="SSF52343">
    <property type="entry name" value="Ferredoxin reductase-like, C-terminal NADP-linked domain"/>
    <property type="match status" value="1"/>
</dbReference>
<dbReference type="PRINTS" id="PR00371">
    <property type="entry name" value="FPNCR"/>
</dbReference>
<evidence type="ECO:0000256" key="2">
    <source>
        <dbReference type="ARBA" id="ARBA00022630"/>
    </source>
</evidence>
<dbReference type="InterPro" id="IPR001709">
    <property type="entry name" value="Flavoprot_Pyr_Nucl_cyt_Rdtase"/>
</dbReference>
<keyword evidence="8" id="KW-0411">Iron-sulfur</keyword>
<dbReference type="InterPro" id="IPR001433">
    <property type="entry name" value="OxRdtase_FAD/NAD-bd"/>
</dbReference>
<dbReference type="EMBL" id="JACIJO010000001">
    <property type="protein sequence ID" value="MBB6324778.1"/>
    <property type="molecule type" value="Genomic_DNA"/>
</dbReference>
<evidence type="ECO:0000256" key="5">
    <source>
        <dbReference type="ARBA" id="ARBA00022827"/>
    </source>
</evidence>
<dbReference type="InterPro" id="IPR039261">
    <property type="entry name" value="FNR_nucleotide-bd"/>
</dbReference>
<dbReference type="InterPro" id="IPR017927">
    <property type="entry name" value="FAD-bd_FR_type"/>
</dbReference>
<dbReference type="Pfam" id="PF00970">
    <property type="entry name" value="FAD_binding_6"/>
    <property type="match status" value="1"/>
</dbReference>
<dbReference type="PANTHER" id="PTHR47354">
    <property type="entry name" value="NADH OXIDOREDUCTASE HCR"/>
    <property type="match status" value="1"/>
</dbReference>
<evidence type="ECO:0000256" key="7">
    <source>
        <dbReference type="ARBA" id="ARBA00023004"/>
    </source>
</evidence>
<feature type="domain" description="FAD-binding FR-type" evidence="10">
    <location>
        <begin position="15"/>
        <end position="117"/>
    </location>
</feature>
<dbReference type="GO" id="GO:0046872">
    <property type="term" value="F:metal ion binding"/>
    <property type="evidence" value="ECO:0007669"/>
    <property type="project" value="UniProtKB-KW"/>
</dbReference>
<keyword evidence="6" id="KW-0560">Oxidoreductase</keyword>